<gene>
    <name evidence="1" type="ORF">SAMN05421543_10247</name>
</gene>
<accession>A0A1I7G7T5</accession>
<dbReference type="STRING" id="392015.SAMN05421543_10247"/>
<dbReference type="Proteomes" id="UP000183508">
    <property type="component" value="Unassembled WGS sequence"/>
</dbReference>
<proteinExistence type="predicted"/>
<dbReference type="OrthoDB" id="2374592at2"/>
<dbReference type="AlphaFoldDB" id="A0A1I7G7T5"/>
<keyword evidence="2" id="KW-1185">Reference proteome</keyword>
<reference evidence="2" key="1">
    <citation type="submission" date="2016-10" db="EMBL/GenBank/DDBJ databases">
        <authorList>
            <person name="Varghese N."/>
        </authorList>
    </citation>
    <scope>NUCLEOTIDE SEQUENCE [LARGE SCALE GENOMIC DNA]</scope>
    <source>
        <strain evidence="2">DSM 17980</strain>
    </source>
</reference>
<sequence>MDAELRDFLIGMEQRLMQGMSLQFAEMERRLDEKIDARFADMERRFDEKMDARFDDLERRLDEKMDARFADMERCLDEKMDARFADMERRLDEKMDARFDEFRLEIRDMLARFSRDILQQVENKLAPLLQEVNEIHRILQPYQKDYHAVEGRLSICERRIDRHGQKIAAIEERLDLGLDVATNP</sequence>
<organism evidence="1 2">
    <name type="scientific">Alicyclobacillus macrosporangiidus</name>
    <dbReference type="NCBI Taxonomy" id="392015"/>
    <lineage>
        <taxon>Bacteria</taxon>
        <taxon>Bacillati</taxon>
        <taxon>Bacillota</taxon>
        <taxon>Bacilli</taxon>
        <taxon>Bacillales</taxon>
        <taxon>Alicyclobacillaceae</taxon>
        <taxon>Alicyclobacillus</taxon>
    </lineage>
</organism>
<protein>
    <submittedName>
        <fullName evidence="1">Uncharacterized protein</fullName>
    </submittedName>
</protein>
<name>A0A1I7G7T5_9BACL</name>
<evidence type="ECO:0000313" key="1">
    <source>
        <dbReference type="EMBL" id="SFU44411.1"/>
    </source>
</evidence>
<evidence type="ECO:0000313" key="2">
    <source>
        <dbReference type="Proteomes" id="UP000183508"/>
    </source>
</evidence>
<dbReference type="EMBL" id="FPBV01000002">
    <property type="protein sequence ID" value="SFU44411.1"/>
    <property type="molecule type" value="Genomic_DNA"/>
</dbReference>
<dbReference type="RefSeq" id="WP_074949392.1">
    <property type="nucleotide sequence ID" value="NZ_FPBV01000002.1"/>
</dbReference>